<organism evidence="1 2">
    <name type="scientific">Arcticibacter tournemirensis</name>
    <dbReference type="NCBI Taxonomy" id="699437"/>
    <lineage>
        <taxon>Bacteria</taxon>
        <taxon>Pseudomonadati</taxon>
        <taxon>Bacteroidota</taxon>
        <taxon>Sphingobacteriia</taxon>
        <taxon>Sphingobacteriales</taxon>
        <taxon>Sphingobacteriaceae</taxon>
        <taxon>Arcticibacter</taxon>
    </lineage>
</organism>
<keyword evidence="2" id="KW-1185">Reference proteome</keyword>
<protein>
    <submittedName>
        <fullName evidence="1">Uncharacterized protein</fullName>
    </submittedName>
</protein>
<accession>A0A5M9H8T7</accession>
<evidence type="ECO:0000313" key="1">
    <source>
        <dbReference type="EMBL" id="KAA8483346.1"/>
    </source>
</evidence>
<dbReference type="EMBL" id="VWNE01000012">
    <property type="protein sequence ID" value="KAA8483346.1"/>
    <property type="molecule type" value="Genomic_DNA"/>
</dbReference>
<dbReference type="Proteomes" id="UP000322918">
    <property type="component" value="Unassembled WGS sequence"/>
</dbReference>
<dbReference type="AlphaFoldDB" id="A0A5M9H8T7"/>
<evidence type="ECO:0000313" key="2">
    <source>
        <dbReference type="Proteomes" id="UP000322918"/>
    </source>
</evidence>
<comment type="caution">
    <text evidence="1">The sequence shown here is derived from an EMBL/GenBank/DDBJ whole genome shotgun (WGS) entry which is preliminary data.</text>
</comment>
<reference evidence="1 2" key="1">
    <citation type="submission" date="2019-09" db="EMBL/GenBank/DDBJ databases">
        <title>Pararcticibacter amylolyticus gen. nov., sp. nov., isolated from a rottenly hemp rope, and reclassification of Pedobacter tournemirensis as Pararcticibacter tournemirensis comb. nov.</title>
        <authorList>
            <person name="Cai Y."/>
        </authorList>
    </citation>
    <scope>NUCLEOTIDE SEQUENCE [LARGE SCALE GENOMIC DNA]</scope>
    <source>
        <strain evidence="1 2">TF5-37.2-LB10</strain>
    </source>
</reference>
<gene>
    <name evidence="1" type="ORF">F1649_09140</name>
</gene>
<proteinExistence type="predicted"/>
<sequence>MLSESWLSAISLRRSRLNFQLSTFNFQLSTFNFQPSTFNFQQLNVQLTSYSTSSLLADVSGWLKSSLHH</sequence>
<name>A0A5M9H8T7_9SPHI</name>